<reference evidence="3 4" key="1">
    <citation type="submission" date="2019-12" db="EMBL/GenBank/DDBJ databases">
        <title>Novel species isolated from a subtropical stream in China.</title>
        <authorList>
            <person name="Lu H."/>
        </authorList>
    </citation>
    <scope>NUCLEOTIDE SEQUENCE [LARGE SCALE GENOMIC DNA]</scope>
    <source>
        <strain evidence="3 4">FT94W</strain>
    </source>
</reference>
<evidence type="ECO:0000313" key="3">
    <source>
        <dbReference type="EMBL" id="MYM34506.1"/>
    </source>
</evidence>
<organism evidence="3 4">
    <name type="scientific">Duganella lactea</name>
    <dbReference type="NCBI Taxonomy" id="2692173"/>
    <lineage>
        <taxon>Bacteria</taxon>
        <taxon>Pseudomonadati</taxon>
        <taxon>Pseudomonadota</taxon>
        <taxon>Betaproteobacteria</taxon>
        <taxon>Burkholderiales</taxon>
        <taxon>Oxalobacteraceae</taxon>
        <taxon>Telluria group</taxon>
        <taxon>Duganella</taxon>
    </lineage>
</organism>
<evidence type="ECO:0000313" key="4">
    <source>
        <dbReference type="Proteomes" id="UP000449678"/>
    </source>
</evidence>
<keyword evidence="4" id="KW-1185">Reference proteome</keyword>
<feature type="chain" id="PRO_5047110874" evidence="2">
    <location>
        <begin position="22"/>
        <end position="413"/>
    </location>
</feature>
<dbReference type="GO" id="GO:0030570">
    <property type="term" value="F:pectate lyase activity"/>
    <property type="evidence" value="ECO:0007669"/>
    <property type="project" value="UniProtKB-EC"/>
</dbReference>
<feature type="region of interest" description="Disordered" evidence="1">
    <location>
        <begin position="118"/>
        <end position="138"/>
    </location>
</feature>
<evidence type="ECO:0000256" key="1">
    <source>
        <dbReference type="SAM" id="MobiDB-lite"/>
    </source>
</evidence>
<keyword evidence="3" id="KW-0456">Lyase</keyword>
<sequence>MNMVKQVLLAVLAVLALPGQAAVVGTVVPAAPLTAARVADQPAWRAYLARSRALMAADKAAFKAERPAGPAPAVPASSAGAKSMPLNRPAAWYASAEARHIAEVIVSFQTPAGGWSKNTARDGALRQPGQPYAAGHTGAPDDVPWNWIGTFDNDATTTEMRFLARVAQAAPDAAGPYRASFQRGLQYIFDAQYPNGGWPQVYPLQGGYHDAITYNDDAMVDIVKLLSDVAKGNDNFAFVPADLREKAAQAVQRAIDCILSSQVRIDGRLTAWAQQYDPLSLQPAGARNFEPDALSSAESSGLLMFLMQIEPPTPQVQAAVDAGVAWLRATALHDVAWRHTPQGSVLVAQAGAPPLWPRYISLASGQPVFGDRDRTLHDDVREISAERRDGYAWYVTSGQKVLAVYPRWKQQQH</sequence>
<evidence type="ECO:0000256" key="2">
    <source>
        <dbReference type="SAM" id="SignalP"/>
    </source>
</evidence>
<dbReference type="EC" id="4.2.2.2" evidence="3"/>
<comment type="caution">
    <text evidence="3">The sequence shown here is derived from an EMBL/GenBank/DDBJ whole genome shotgun (WGS) entry which is preliminary data.</text>
</comment>
<name>A0ABW9V489_9BURK</name>
<dbReference type="NCBIfam" id="TIGR02474">
    <property type="entry name" value="pec_lyase"/>
    <property type="match status" value="1"/>
</dbReference>
<accession>A0ABW9V489</accession>
<dbReference type="SUPFAM" id="SSF81853">
    <property type="entry name" value="Family 10 polysaccharide lyase"/>
    <property type="match status" value="1"/>
</dbReference>
<dbReference type="Gene3D" id="1.50.10.20">
    <property type="match status" value="1"/>
</dbReference>
<dbReference type="EMBL" id="WWCO01000005">
    <property type="protein sequence ID" value="MYM34506.1"/>
    <property type="molecule type" value="Genomic_DNA"/>
</dbReference>
<feature type="signal peptide" evidence="2">
    <location>
        <begin position="1"/>
        <end position="21"/>
    </location>
</feature>
<dbReference type="Pfam" id="PF09492">
    <property type="entry name" value="Pec_lyase"/>
    <property type="match status" value="1"/>
</dbReference>
<proteinExistence type="predicted"/>
<keyword evidence="2" id="KW-0732">Signal</keyword>
<dbReference type="InterPro" id="IPR012669">
    <property type="entry name" value="Pectate_lyase"/>
</dbReference>
<dbReference type="Proteomes" id="UP000449678">
    <property type="component" value="Unassembled WGS sequence"/>
</dbReference>
<protein>
    <submittedName>
        <fullName evidence="3">Pectate lyase</fullName>
        <ecNumber evidence="3">4.2.2.2</ecNumber>
    </submittedName>
</protein>
<gene>
    <name evidence="3" type="primary">pelA</name>
    <name evidence="3" type="ORF">GTP38_09165</name>
</gene>